<sequence length="339" mass="37126">MNFNIKIKAKRLWTILACTIIGVIIASCSFKVDKVDQPYTAKVGDVIDITVDFTVVTNENPSQTGPMIFAMLMPVGWKGAENTTIEYTSTKGDGKMKHIPDSEVAAGGSGFNPGGLNWPANLKRKFGIGNNFIEDLEWVVFRSEDVTYGNNETTKGKLFIKLKVGADGNDANVRLAYVITSGRDGLVVNEFGTYYNDFYTDCLSVTGGTTGDLIDFCSPQLGIINPPKSLDNDFTTIVFDSNAATNPLQGADAVYFKGTAVTEDGQTITVDEISDKTKLTETLPGSGKFQKVIWPRKFFNISKTQKLVSLSYYITNASKSVQVGYNNTAEPFKFKFKCN</sequence>
<dbReference type="Proteomes" id="UP000253209">
    <property type="component" value="Unassembled WGS sequence"/>
</dbReference>
<dbReference type="InterPro" id="IPR032522">
    <property type="entry name" value="DUF4961"/>
</dbReference>
<proteinExistence type="predicted"/>
<dbReference type="EMBL" id="QGDC01000004">
    <property type="protein sequence ID" value="RCH55189.1"/>
    <property type="molecule type" value="Genomic_DNA"/>
</dbReference>
<comment type="caution">
    <text evidence="2">The sequence shown here is derived from an EMBL/GenBank/DDBJ whole genome shotgun (WGS) entry which is preliminary data.</text>
</comment>
<evidence type="ECO:0008006" key="4">
    <source>
        <dbReference type="Google" id="ProtNLM"/>
    </source>
</evidence>
<evidence type="ECO:0000313" key="2">
    <source>
        <dbReference type="EMBL" id="RCH55189.1"/>
    </source>
</evidence>
<gene>
    <name evidence="2" type="ORF">DJ568_08350</name>
</gene>
<keyword evidence="3" id="KW-1185">Reference proteome</keyword>
<keyword evidence="1" id="KW-1133">Transmembrane helix</keyword>
<dbReference type="RefSeq" id="WP_114004811.1">
    <property type="nucleotide sequence ID" value="NZ_QGDC01000004.1"/>
</dbReference>
<dbReference type="PROSITE" id="PS51257">
    <property type="entry name" value="PROKAR_LIPOPROTEIN"/>
    <property type="match status" value="1"/>
</dbReference>
<keyword evidence="1" id="KW-0472">Membrane</keyword>
<accession>A0A367GP06</accession>
<name>A0A367GP06_9SPHI</name>
<evidence type="ECO:0000313" key="3">
    <source>
        <dbReference type="Proteomes" id="UP000253209"/>
    </source>
</evidence>
<reference evidence="2 3" key="1">
    <citation type="submission" date="2018-05" db="EMBL/GenBank/DDBJ databases">
        <title>Mucilaginibacter hurinus sp. nov., isolated from briquette warehouse soil.</title>
        <authorList>
            <person name="Choi L."/>
        </authorList>
    </citation>
    <scope>NUCLEOTIDE SEQUENCE [LARGE SCALE GENOMIC DNA]</scope>
    <source>
        <strain evidence="2 3">ZR32</strain>
    </source>
</reference>
<feature type="transmembrane region" description="Helical" evidence="1">
    <location>
        <begin position="12"/>
        <end position="32"/>
    </location>
</feature>
<dbReference type="AlphaFoldDB" id="A0A367GP06"/>
<dbReference type="OrthoDB" id="1406466at2"/>
<protein>
    <recommendedName>
        <fullName evidence="4">DUF4961 domain-containing protein</fullName>
    </recommendedName>
</protein>
<keyword evidence="1" id="KW-0812">Transmembrane</keyword>
<dbReference type="Pfam" id="PF16328">
    <property type="entry name" value="DUF4961"/>
    <property type="match status" value="1"/>
</dbReference>
<organism evidence="2 3">
    <name type="scientific">Mucilaginibacter hurinus</name>
    <dbReference type="NCBI Taxonomy" id="2201324"/>
    <lineage>
        <taxon>Bacteria</taxon>
        <taxon>Pseudomonadati</taxon>
        <taxon>Bacteroidota</taxon>
        <taxon>Sphingobacteriia</taxon>
        <taxon>Sphingobacteriales</taxon>
        <taxon>Sphingobacteriaceae</taxon>
        <taxon>Mucilaginibacter</taxon>
    </lineage>
</organism>
<evidence type="ECO:0000256" key="1">
    <source>
        <dbReference type="SAM" id="Phobius"/>
    </source>
</evidence>